<dbReference type="PANTHER" id="PTHR35561">
    <property type="entry name" value="RNA 2',3'-CYCLIC PHOSPHODIESTERASE"/>
    <property type="match status" value="1"/>
</dbReference>
<reference evidence="3 4" key="1">
    <citation type="submission" date="2016-12" db="EMBL/GenBank/DDBJ databases">
        <title>Marinobacter lutaoensis whole genome sequencing.</title>
        <authorList>
            <person name="Verma A."/>
            <person name="Krishnamurthi S."/>
        </authorList>
    </citation>
    <scope>NUCLEOTIDE SEQUENCE [LARGE SCALE GENOMIC DNA]</scope>
    <source>
        <strain evidence="3 4">T5054</strain>
    </source>
</reference>
<comment type="similarity">
    <text evidence="2">Belongs to the 2H phosphoesterase superfamily. ThpR family.</text>
</comment>
<protein>
    <recommendedName>
        <fullName evidence="2">RNA 2',3'-cyclic phosphodiesterase</fullName>
        <shortName evidence="2">RNA 2',3'-CPDase</shortName>
        <ecNumber evidence="2">3.1.4.58</ecNumber>
    </recommendedName>
</protein>
<feature type="active site" description="Proton donor" evidence="2">
    <location>
        <position position="37"/>
    </location>
</feature>
<feature type="short sequence motif" description="HXTX 2" evidence="2">
    <location>
        <begin position="121"/>
        <end position="124"/>
    </location>
</feature>
<gene>
    <name evidence="3" type="ORF">BTO32_14645</name>
</gene>
<dbReference type="Gene3D" id="3.90.1140.10">
    <property type="entry name" value="Cyclic phosphodiesterase"/>
    <property type="match status" value="1"/>
</dbReference>
<dbReference type="PANTHER" id="PTHR35561:SF1">
    <property type="entry name" value="RNA 2',3'-CYCLIC PHOSPHODIESTERASE"/>
    <property type="match status" value="1"/>
</dbReference>
<accession>A0A1V2DQJ2</accession>
<dbReference type="RefSeq" id="WP_076725380.1">
    <property type="nucleotide sequence ID" value="NZ_JABWTC010000003.1"/>
</dbReference>
<keyword evidence="1 2" id="KW-0378">Hydrolase</keyword>
<sequence length="178" mass="19266">MPRLFFGLELPANLKQQLLRLRVPVTGARWQSRHQLHLTLVFLGQVPAPALPALLAAAAGVRGAPFELEVRGLGTFGPPEQPRNLWAGVVPETPVAELHHRLVTAMGAAGVATESRRFRPHITLARFARPAGSVVPLLAARADTGFGRWPVSEFVLFDSTPGAGGSVYTVRRRFPLMA</sequence>
<dbReference type="AlphaFoldDB" id="A0A1V2DQJ2"/>
<evidence type="ECO:0000313" key="4">
    <source>
        <dbReference type="Proteomes" id="UP000189339"/>
    </source>
</evidence>
<proteinExistence type="inferred from homology"/>
<evidence type="ECO:0000313" key="3">
    <source>
        <dbReference type="EMBL" id="ONF42913.1"/>
    </source>
</evidence>
<dbReference type="GO" id="GO:0016874">
    <property type="term" value="F:ligase activity"/>
    <property type="evidence" value="ECO:0007669"/>
    <property type="project" value="UniProtKB-KW"/>
</dbReference>
<dbReference type="GO" id="GO:0008664">
    <property type="term" value="F:RNA 2',3'-cyclic 3'-phosphodiesterase activity"/>
    <property type="evidence" value="ECO:0007669"/>
    <property type="project" value="UniProtKB-EC"/>
</dbReference>
<dbReference type="GO" id="GO:0004113">
    <property type="term" value="F:2',3'-cyclic-nucleotide 3'-phosphodiesterase activity"/>
    <property type="evidence" value="ECO:0007669"/>
    <property type="project" value="InterPro"/>
</dbReference>
<evidence type="ECO:0000256" key="2">
    <source>
        <dbReference type="HAMAP-Rule" id="MF_01940"/>
    </source>
</evidence>
<dbReference type="InterPro" id="IPR009097">
    <property type="entry name" value="Cyclic_Pdiesterase"/>
</dbReference>
<dbReference type="NCBIfam" id="TIGR02258">
    <property type="entry name" value="2_5_ligase"/>
    <property type="match status" value="1"/>
</dbReference>
<organism evidence="3 4">
    <name type="scientific">Marinobacter lutaoensis</name>
    <dbReference type="NCBI Taxonomy" id="135739"/>
    <lineage>
        <taxon>Bacteria</taxon>
        <taxon>Pseudomonadati</taxon>
        <taxon>Pseudomonadota</taxon>
        <taxon>Gammaproteobacteria</taxon>
        <taxon>Pseudomonadales</taxon>
        <taxon>Marinobacteraceae</taxon>
        <taxon>Marinobacter</taxon>
    </lineage>
</organism>
<dbReference type="Pfam" id="PF13563">
    <property type="entry name" value="2_5_RNA_ligase2"/>
    <property type="match status" value="1"/>
</dbReference>
<dbReference type="OrthoDB" id="7061261at2"/>
<evidence type="ECO:0000256" key="1">
    <source>
        <dbReference type="ARBA" id="ARBA00022801"/>
    </source>
</evidence>
<comment type="function">
    <text evidence="2">Hydrolyzes RNA 2',3'-cyclic phosphodiester to an RNA 2'-phosphomonoester.</text>
</comment>
<dbReference type="EMBL" id="MSCW01000008">
    <property type="protein sequence ID" value="ONF42913.1"/>
    <property type="molecule type" value="Genomic_DNA"/>
</dbReference>
<keyword evidence="3" id="KW-0436">Ligase</keyword>
<comment type="caution">
    <text evidence="3">The sequence shown here is derived from an EMBL/GenBank/DDBJ whole genome shotgun (WGS) entry which is preliminary data.</text>
</comment>
<dbReference type="EC" id="3.1.4.58" evidence="2"/>
<dbReference type="Proteomes" id="UP000189339">
    <property type="component" value="Unassembled WGS sequence"/>
</dbReference>
<feature type="active site" description="Proton acceptor" evidence="2">
    <location>
        <position position="121"/>
    </location>
</feature>
<feature type="short sequence motif" description="HXTX 1" evidence="2">
    <location>
        <begin position="37"/>
        <end position="40"/>
    </location>
</feature>
<dbReference type="InterPro" id="IPR004175">
    <property type="entry name" value="RNA_CPDase"/>
</dbReference>
<comment type="catalytic activity">
    <reaction evidence="2">
        <text>a 3'-end 2',3'-cyclophospho-ribonucleotide-RNA + H2O = a 3'-end 2'-phospho-ribonucleotide-RNA + H(+)</text>
        <dbReference type="Rhea" id="RHEA:11828"/>
        <dbReference type="Rhea" id="RHEA-COMP:10464"/>
        <dbReference type="Rhea" id="RHEA-COMP:17353"/>
        <dbReference type="ChEBI" id="CHEBI:15377"/>
        <dbReference type="ChEBI" id="CHEBI:15378"/>
        <dbReference type="ChEBI" id="CHEBI:83064"/>
        <dbReference type="ChEBI" id="CHEBI:173113"/>
        <dbReference type="EC" id="3.1.4.58"/>
    </reaction>
</comment>
<dbReference type="STRING" id="135739.BTO32_14645"/>
<name>A0A1V2DQJ2_9GAMM</name>
<dbReference type="SUPFAM" id="SSF55144">
    <property type="entry name" value="LigT-like"/>
    <property type="match status" value="1"/>
</dbReference>
<keyword evidence="4" id="KW-1185">Reference proteome</keyword>
<dbReference type="HAMAP" id="MF_01940">
    <property type="entry name" value="RNA_CPDase"/>
    <property type="match status" value="1"/>
</dbReference>